<evidence type="ECO:0000259" key="3">
    <source>
        <dbReference type="Pfam" id="PF11962"/>
    </source>
</evidence>
<dbReference type="InterPro" id="IPR021865">
    <property type="entry name" value="Peptidase_G2"/>
</dbReference>
<dbReference type="Gene3D" id="2.150.10.10">
    <property type="entry name" value="Serralysin-like metalloprotease, C-terminal"/>
    <property type="match status" value="4"/>
</dbReference>
<feature type="region of interest" description="Disordered" evidence="1">
    <location>
        <begin position="716"/>
        <end position="745"/>
    </location>
</feature>
<feature type="domain" description="Trimeric autotransporter adhesin YadA-like head" evidence="2">
    <location>
        <begin position="543"/>
        <end position="568"/>
    </location>
</feature>
<proteinExistence type="predicted"/>
<dbReference type="GO" id="GO:0019867">
    <property type="term" value="C:outer membrane"/>
    <property type="evidence" value="ECO:0007669"/>
    <property type="project" value="InterPro"/>
</dbReference>
<reference evidence="4" key="1">
    <citation type="submission" date="2020-02" db="EMBL/GenBank/DDBJ databases">
        <authorList>
            <person name="Shen X.-R."/>
            <person name="Zhang Y.-X."/>
        </authorList>
    </citation>
    <scope>NUCLEOTIDE SEQUENCE</scope>
    <source>
        <strain evidence="4">SYP-B3998</strain>
    </source>
</reference>
<dbReference type="Pfam" id="PF05658">
    <property type="entry name" value="YadA_head"/>
    <property type="match status" value="6"/>
</dbReference>
<feature type="compositionally biased region" description="Polar residues" evidence="1">
    <location>
        <begin position="575"/>
        <end position="593"/>
    </location>
</feature>
<name>A0A6G4A1Q7_9BACL</name>
<feature type="region of interest" description="Disordered" evidence="1">
    <location>
        <begin position="559"/>
        <end position="594"/>
    </location>
</feature>
<feature type="compositionally biased region" description="Polar residues" evidence="1">
    <location>
        <begin position="519"/>
        <end position="537"/>
    </location>
</feature>
<evidence type="ECO:0000256" key="1">
    <source>
        <dbReference type="SAM" id="MobiDB-lite"/>
    </source>
</evidence>
<dbReference type="EMBL" id="JAAIKC010000008">
    <property type="protein sequence ID" value="NEW08228.1"/>
    <property type="molecule type" value="Genomic_DNA"/>
</dbReference>
<dbReference type="InterPro" id="IPR008640">
    <property type="entry name" value="Adhesin_Head_dom"/>
</dbReference>
<feature type="domain" description="Peptidase G2 IMC autoproteolytic cleavage" evidence="3">
    <location>
        <begin position="809"/>
        <end position="987"/>
    </location>
</feature>
<dbReference type="SUPFAM" id="SSF101967">
    <property type="entry name" value="Adhesin YadA, collagen-binding domain"/>
    <property type="match status" value="4"/>
</dbReference>
<dbReference type="RefSeq" id="WP_163950637.1">
    <property type="nucleotide sequence ID" value="NZ_JAAIKC010000008.1"/>
</dbReference>
<feature type="domain" description="Trimeric autotransporter adhesin YadA-like head" evidence="2">
    <location>
        <begin position="726"/>
        <end position="752"/>
    </location>
</feature>
<organism evidence="4">
    <name type="scientific">Paenibacillus sp. SYP-B3998</name>
    <dbReference type="NCBI Taxonomy" id="2678564"/>
    <lineage>
        <taxon>Bacteria</taxon>
        <taxon>Bacillati</taxon>
        <taxon>Bacillota</taxon>
        <taxon>Bacilli</taxon>
        <taxon>Bacillales</taxon>
        <taxon>Paenibacillaceae</taxon>
        <taxon>Paenibacillus</taxon>
    </lineage>
</organism>
<feature type="domain" description="Trimeric autotransporter adhesin YadA-like head" evidence="2">
    <location>
        <begin position="500"/>
        <end position="526"/>
    </location>
</feature>
<feature type="domain" description="Trimeric autotransporter adhesin YadA-like head" evidence="2">
    <location>
        <begin position="358"/>
        <end position="377"/>
    </location>
</feature>
<dbReference type="InterPro" id="IPR011049">
    <property type="entry name" value="Serralysin-like_metalloprot_C"/>
</dbReference>
<gene>
    <name evidence="4" type="ORF">GK047_19695</name>
</gene>
<dbReference type="Gene3D" id="4.10.80.40">
    <property type="entry name" value="succinate dehydrogenase protein domain"/>
    <property type="match status" value="1"/>
</dbReference>
<feature type="domain" description="Trimeric autotransporter adhesin YadA-like head" evidence="2">
    <location>
        <begin position="570"/>
        <end position="596"/>
    </location>
</feature>
<evidence type="ECO:0000259" key="2">
    <source>
        <dbReference type="Pfam" id="PF05658"/>
    </source>
</evidence>
<evidence type="ECO:0000313" key="4">
    <source>
        <dbReference type="EMBL" id="NEW08228.1"/>
    </source>
</evidence>
<sequence length="996" mass="103963">MSKYKININTPESPVWYELDFGSNTSIGTNTHVDGLNTVAATKGSSASGILSYSGYAEKILSASSITSCTLVNADHKFEVGDMVFGIPDQDADSINPVVITSVDVRNLIFDKPINTFGGTHEYVLLWKKGVSALNTTPKAIHAEGYNTIASGNGSHAEGYSTRAINDYSHAEGYKTTASGLNSHTEGWQTEARGDYSHAEGFLTKARGDSSHAEGKFTYSGSSASHAEGSGNVASGAYSHAEGLNNVSGYAEKIVSTSGNLATFSTNSLLFSVGEEVYAYRDSYDYPTSMTVTAVNGNNLTLSSSITGYYSIARIGGTINGNGVSAHVEGSYNIARGISSHVEGSKNNAVGNYSHGEGYNTVASGIGSHAEGSNTVADGNASHTEGYQTTASGVAAHAEGDSSMAYTDYAHVEGRYALAAQGKIFNVTSYDGVGQTLTLDSVSTLVVGSNIIIKVKDSISVEDVITAINGNVITLTANVPTSSYSNVIRKATGTITPVHAEGLNTIASGIASHAEGEKTTASGNNSHAEGYQTTASGDCSHAEGKVTIASGADSHAEGDYTLASGSSSHAEGHATTASGTSSHAEGNDTTASGDYSHAEGLGAIAVGTASHAEGSGKALGDFSHAEGRDTFVGYQEAVASYTSATATLVASNHFFVVGDDVAFYISDSYLRRAKISLITNNVITFTINPTGYSKNIFLMGRSVSGKGAQAHAEGKGTIASGSYSHAEGEGTTASGSGSHAEGSQTTASGYFSHTSGLGTAAKYCQTVIGRYNTISSAADDTYSDTNELFIIGNGTGTGSRGSAFKILGNGSTYADGAYASSGADYAEMFEWLDGNLSNEDRVGHFVTLDGEKIRKANSQDSYILGVVSANPSIVGDAGGLRWKGKYIADDWGRTQYHFVTIPEELDEKGNVKIPERLEWQPKINPNWINDENYVERSTRPEWSAIGLMGKLLVRDDGTCVVNGYCKSNDNGEATKSNVGYKVMKRVTPSIIQILVK</sequence>
<comment type="caution">
    <text evidence="4">The sequence shown here is derived from an EMBL/GenBank/DDBJ whole genome shotgun (WGS) entry which is preliminary data.</text>
</comment>
<feature type="domain" description="Trimeric autotransporter adhesin YadA-like head" evidence="2">
    <location>
        <begin position="386"/>
        <end position="405"/>
    </location>
</feature>
<protein>
    <submittedName>
        <fullName evidence="4">Exosporium leader peptide</fullName>
    </submittedName>
</protein>
<dbReference type="Gene3D" id="2.40.300.10">
    <property type="entry name" value="Head decoration protein D"/>
    <property type="match status" value="1"/>
</dbReference>
<dbReference type="CDD" id="cd12820">
    <property type="entry name" value="LbR_YadA-like"/>
    <property type="match status" value="1"/>
</dbReference>
<feature type="region of interest" description="Disordered" evidence="1">
    <location>
        <begin position="514"/>
        <end position="538"/>
    </location>
</feature>
<dbReference type="AlphaFoldDB" id="A0A6G4A1Q7"/>
<accession>A0A6G4A1Q7</accession>
<dbReference type="Pfam" id="PF11962">
    <property type="entry name" value="Peptidase_G2"/>
    <property type="match status" value="1"/>
</dbReference>
<feature type="compositionally biased region" description="Low complexity" evidence="1">
    <location>
        <begin position="729"/>
        <end position="743"/>
    </location>
</feature>